<evidence type="ECO:0000313" key="1">
    <source>
        <dbReference type="EMBL" id="VEA71642.1"/>
    </source>
</evidence>
<name>A0A3S4JVM9_SERRU</name>
<dbReference type="Proteomes" id="UP000271603">
    <property type="component" value="Chromosome"/>
</dbReference>
<proteinExistence type="predicted"/>
<dbReference type="RefSeq" id="WP_318531753.1">
    <property type="nucleotide sequence ID" value="NZ_JACYQC010000003.1"/>
</dbReference>
<dbReference type="EMBL" id="LR134155">
    <property type="protein sequence ID" value="VEA71642.1"/>
    <property type="molecule type" value="Genomic_DNA"/>
</dbReference>
<evidence type="ECO:0008006" key="3">
    <source>
        <dbReference type="Google" id="ProtNLM"/>
    </source>
</evidence>
<accession>A0A3S4JVM9</accession>
<sequence length="87" mass="10191">MVTPKGKSRKLSTGEITLSRYIYKNSIDYSRVMVHNGSYFPFGLQNEDTAVTPNGEIYFMPKRFKEDFSIANANDQHWFIHEMAHVW</sequence>
<protein>
    <recommendedName>
        <fullName evidence="3">Type IV secretion protein Rhs</fullName>
    </recommendedName>
</protein>
<reference evidence="1 2" key="1">
    <citation type="submission" date="2018-12" db="EMBL/GenBank/DDBJ databases">
        <authorList>
            <consortium name="Pathogen Informatics"/>
        </authorList>
    </citation>
    <scope>NUCLEOTIDE SEQUENCE [LARGE SCALE GENOMIC DNA]</scope>
    <source>
        <strain evidence="1 2">NCTC9419</strain>
    </source>
</reference>
<evidence type="ECO:0000313" key="2">
    <source>
        <dbReference type="Proteomes" id="UP000271603"/>
    </source>
</evidence>
<gene>
    <name evidence="1" type="ORF">NCTC9419_03207</name>
</gene>
<organism evidence="1 2">
    <name type="scientific">Serratia rubidaea</name>
    <name type="common">Serratia marinorubra</name>
    <dbReference type="NCBI Taxonomy" id="61652"/>
    <lineage>
        <taxon>Bacteria</taxon>
        <taxon>Pseudomonadati</taxon>
        <taxon>Pseudomonadota</taxon>
        <taxon>Gammaproteobacteria</taxon>
        <taxon>Enterobacterales</taxon>
        <taxon>Yersiniaceae</taxon>
        <taxon>Serratia</taxon>
    </lineage>
</organism>
<dbReference type="AlphaFoldDB" id="A0A3S4JVM9"/>